<keyword evidence="2" id="KW-1185">Reference proteome</keyword>
<reference evidence="1 2" key="1">
    <citation type="journal article" date="2020" name="Phytopathology">
        <title>Genome Sequence Resources of Colletotrichum truncatum, C. plurivorum, C. musicola, and C. sojae: Four Species Pathogenic to Soybean (Glycine max).</title>
        <authorList>
            <person name="Rogerio F."/>
            <person name="Boufleur T.R."/>
            <person name="Ciampi-Guillardi M."/>
            <person name="Sukno S.A."/>
            <person name="Thon M.R."/>
            <person name="Massola Junior N.S."/>
            <person name="Baroncelli R."/>
        </authorList>
    </citation>
    <scope>NUCLEOTIDE SEQUENCE [LARGE SCALE GENOMIC DNA]</scope>
    <source>
        <strain evidence="1 2">CMES1059</strain>
    </source>
</reference>
<dbReference type="Proteomes" id="UP000805649">
    <property type="component" value="Unassembled WGS sequence"/>
</dbReference>
<accession>A0ACC3Z334</accession>
<gene>
    <name evidence="1" type="ORF">CTRU02_205101</name>
</gene>
<name>A0ACC3Z334_COLTU</name>
<comment type="caution">
    <text evidence="1">The sequence shown here is derived from an EMBL/GenBank/DDBJ whole genome shotgun (WGS) entry which is preliminary data.</text>
</comment>
<protein>
    <submittedName>
        <fullName evidence="1">Uncharacterized protein</fullName>
    </submittedName>
</protein>
<organism evidence="1 2">
    <name type="scientific">Colletotrichum truncatum</name>
    <name type="common">Anthracnose fungus</name>
    <name type="synonym">Colletotrichum capsici</name>
    <dbReference type="NCBI Taxonomy" id="5467"/>
    <lineage>
        <taxon>Eukaryota</taxon>
        <taxon>Fungi</taxon>
        <taxon>Dikarya</taxon>
        <taxon>Ascomycota</taxon>
        <taxon>Pezizomycotina</taxon>
        <taxon>Sordariomycetes</taxon>
        <taxon>Hypocreomycetidae</taxon>
        <taxon>Glomerellales</taxon>
        <taxon>Glomerellaceae</taxon>
        <taxon>Colletotrichum</taxon>
        <taxon>Colletotrichum truncatum species complex</taxon>
    </lineage>
</organism>
<evidence type="ECO:0000313" key="2">
    <source>
        <dbReference type="Proteomes" id="UP000805649"/>
    </source>
</evidence>
<evidence type="ECO:0000313" key="1">
    <source>
        <dbReference type="EMBL" id="KAL0938491.1"/>
    </source>
</evidence>
<sequence length="90" mass="9548">MSSNQSQDQGAQYTYVPRQHQGQAPTQFTYQQAGGSAMLNYWFSESEASAPYHNIAAYRPSPTSGSGADARGTAPSSTGATRGSGQGRRK</sequence>
<proteinExistence type="predicted"/>
<dbReference type="EMBL" id="VUJX02000003">
    <property type="protein sequence ID" value="KAL0938491.1"/>
    <property type="molecule type" value="Genomic_DNA"/>
</dbReference>